<reference evidence="2" key="1">
    <citation type="journal article" date="2019" name="Int. J. Syst. Evol. Microbiol.">
        <title>The Global Catalogue of Microorganisms (GCM) 10K type strain sequencing project: providing services to taxonomists for standard genome sequencing and annotation.</title>
        <authorList>
            <consortium name="The Broad Institute Genomics Platform"/>
            <consortium name="The Broad Institute Genome Sequencing Center for Infectious Disease"/>
            <person name="Wu L."/>
            <person name="Ma J."/>
        </authorList>
    </citation>
    <scope>NUCLEOTIDE SEQUENCE [LARGE SCALE GENOMIC DNA]</scope>
    <source>
        <strain evidence="2">CGMCC 1.15180</strain>
    </source>
</reference>
<comment type="caution">
    <text evidence="1">The sequence shown here is derived from an EMBL/GenBank/DDBJ whole genome shotgun (WGS) entry which is preliminary data.</text>
</comment>
<sequence>MFALGLGAGAFAGAVLDAAGAVLSVFGAAALADEAPPAGLVGALADRGVLGEVVVELEEDHGEDGGVAVGQAADADAERLQRGIQFIHQVVDPDSQGELAQVVHVARPHLVPVRVLRAPLRQPCLADLGLDELIEPALAPQRQPGGDGRLRLRDIERGQFAVQGERPALRVFPLGELLEVLVDRFVPAAGVDAAAERSVGAHQGGHGVKVSGIELHESRR</sequence>
<protein>
    <submittedName>
        <fullName evidence="1">Uncharacterized protein</fullName>
    </submittedName>
</protein>
<keyword evidence="2" id="KW-1185">Reference proteome</keyword>
<accession>A0ABW1MKL6</accession>
<proteinExistence type="predicted"/>
<organism evidence="1 2">
    <name type="scientific">Streptomyces ochraceiscleroticus</name>
    <dbReference type="NCBI Taxonomy" id="47761"/>
    <lineage>
        <taxon>Bacteria</taxon>
        <taxon>Bacillati</taxon>
        <taxon>Actinomycetota</taxon>
        <taxon>Actinomycetes</taxon>
        <taxon>Kitasatosporales</taxon>
        <taxon>Streptomycetaceae</taxon>
        <taxon>Streptomyces</taxon>
    </lineage>
</organism>
<gene>
    <name evidence="1" type="ORF">ACFP4F_17785</name>
</gene>
<dbReference type="RefSeq" id="WP_157848967.1">
    <property type="nucleotide sequence ID" value="NZ_JBHSPX010000004.1"/>
</dbReference>
<name>A0ABW1MKL6_9ACTN</name>
<dbReference type="EMBL" id="JBHSPX010000004">
    <property type="protein sequence ID" value="MFC6064386.1"/>
    <property type="molecule type" value="Genomic_DNA"/>
</dbReference>
<evidence type="ECO:0000313" key="2">
    <source>
        <dbReference type="Proteomes" id="UP001596139"/>
    </source>
</evidence>
<dbReference type="Proteomes" id="UP001596139">
    <property type="component" value="Unassembled WGS sequence"/>
</dbReference>
<evidence type="ECO:0000313" key="1">
    <source>
        <dbReference type="EMBL" id="MFC6064386.1"/>
    </source>
</evidence>